<dbReference type="Gene3D" id="3.40.50.620">
    <property type="entry name" value="HUPs"/>
    <property type="match status" value="1"/>
</dbReference>
<feature type="domain" description="DUF218" evidence="1">
    <location>
        <begin position="25"/>
        <end position="140"/>
    </location>
</feature>
<organism evidence="2 3">
    <name type="scientific">Vibrio sinaloensis DSM 21326</name>
    <dbReference type="NCBI Taxonomy" id="945550"/>
    <lineage>
        <taxon>Bacteria</taxon>
        <taxon>Pseudomonadati</taxon>
        <taxon>Pseudomonadota</taxon>
        <taxon>Gammaproteobacteria</taxon>
        <taxon>Vibrionales</taxon>
        <taxon>Vibrionaceae</taxon>
        <taxon>Vibrio</taxon>
        <taxon>Vibrio oreintalis group</taxon>
    </lineage>
</organism>
<dbReference type="RefSeq" id="WP_008074677.1">
    <property type="nucleotide sequence ID" value="NZ_AEVT01000023.1"/>
</dbReference>
<protein>
    <recommendedName>
        <fullName evidence="1">DUF218 domain-containing protein</fullName>
    </recommendedName>
</protein>
<proteinExistence type="predicted"/>
<dbReference type="InterPro" id="IPR051599">
    <property type="entry name" value="Cell_Envelope_Assoc"/>
</dbReference>
<dbReference type="PANTHER" id="PTHR30336">
    <property type="entry name" value="INNER MEMBRANE PROTEIN, PROBABLE PERMEASE"/>
    <property type="match status" value="1"/>
</dbReference>
<dbReference type="GO" id="GO:0005886">
    <property type="term" value="C:plasma membrane"/>
    <property type="evidence" value="ECO:0007669"/>
    <property type="project" value="TreeGrafter"/>
</dbReference>
<dbReference type="eggNOG" id="COG1434">
    <property type="taxonomic scope" value="Bacteria"/>
</dbReference>
<dbReference type="Pfam" id="PF02698">
    <property type="entry name" value="DUF218"/>
    <property type="match status" value="1"/>
</dbReference>
<dbReference type="InterPro" id="IPR014729">
    <property type="entry name" value="Rossmann-like_a/b/a_fold"/>
</dbReference>
<reference evidence="2 3" key="1">
    <citation type="journal article" date="2012" name="Int. J. Syst. Evol. Microbiol.">
        <title>Vibrio caribbeanicus sp. nov., isolated from the marine sponge Scleritoderma cyanea.</title>
        <authorList>
            <person name="Hoffmann M."/>
            <person name="Monday S.R."/>
            <person name="Allard M.W."/>
            <person name="Strain E.A."/>
            <person name="Whittaker P."/>
            <person name="Naum M."/>
            <person name="McCarthy P.J."/>
            <person name="Lopez J.V."/>
            <person name="Fischer M."/>
            <person name="Brown E.W."/>
        </authorList>
    </citation>
    <scope>NUCLEOTIDE SEQUENCE [LARGE SCALE GENOMIC DNA]</scope>
    <source>
        <strain evidence="3">DSMZ 21326</strain>
    </source>
</reference>
<dbReference type="InterPro" id="IPR003848">
    <property type="entry name" value="DUF218"/>
</dbReference>
<dbReference type="GeneID" id="95568305"/>
<dbReference type="PANTHER" id="PTHR30336:SF20">
    <property type="entry name" value="DUF218 DOMAIN-CONTAINING PROTEIN"/>
    <property type="match status" value="1"/>
</dbReference>
<evidence type="ECO:0000259" key="1">
    <source>
        <dbReference type="Pfam" id="PF02698"/>
    </source>
</evidence>
<evidence type="ECO:0000313" key="2">
    <source>
        <dbReference type="EMBL" id="EGA71277.1"/>
    </source>
</evidence>
<dbReference type="FunFam" id="3.40.50.620:FF:000280">
    <property type="entry name" value="DUF218 domain"/>
    <property type="match status" value="1"/>
</dbReference>
<dbReference type="EMBL" id="AEVT01000023">
    <property type="protein sequence ID" value="EGA71277.1"/>
    <property type="molecule type" value="Genomic_DNA"/>
</dbReference>
<dbReference type="Proteomes" id="UP000006228">
    <property type="component" value="Unassembled WGS sequence"/>
</dbReference>
<sequence>MKLYQHLEHLWSYMQLNHELKASECIFVLGSNDLRVAEYAATLYHQGWANKILFSGGFGRLTAGNFDRSEAETFAQVARDLGVPAQDILIEDKATNTGENVQFSAELLKQHNLCFSSFILVQKPYMERRTLATFTKQWPTSYQQVCVTSPKSTFCEYFNDDIDLDTTVRAMLGDFERIKTYPALGFQTEQEIPACVEQSYQVIRQTFS</sequence>
<dbReference type="CDD" id="cd06259">
    <property type="entry name" value="YdcF-like"/>
    <property type="match status" value="1"/>
</dbReference>
<evidence type="ECO:0000313" key="3">
    <source>
        <dbReference type="Proteomes" id="UP000006228"/>
    </source>
</evidence>
<dbReference type="AlphaFoldDB" id="E8M3T4"/>
<name>E8M3T4_PHOS4</name>
<accession>E8M3T4</accession>
<gene>
    <name evidence="2" type="ORF">VISI1226_13176</name>
</gene>
<dbReference type="OrthoDB" id="2216870at2"/>
<comment type="caution">
    <text evidence="2">The sequence shown here is derived from an EMBL/GenBank/DDBJ whole genome shotgun (WGS) entry which is preliminary data.</text>
</comment>